<evidence type="ECO:0000256" key="1">
    <source>
        <dbReference type="PROSITE-ProRule" id="PRU00042"/>
    </source>
</evidence>
<comment type="caution">
    <text evidence="3">The sequence shown here is derived from an EMBL/GenBank/DDBJ whole genome shotgun (WGS) entry which is preliminary data.</text>
</comment>
<dbReference type="EMBL" id="VSWD01000005">
    <property type="protein sequence ID" value="KAK3103321.1"/>
    <property type="molecule type" value="Genomic_DNA"/>
</dbReference>
<gene>
    <name evidence="3" type="ORF">FSP39_018476</name>
</gene>
<dbReference type="GO" id="GO:0008270">
    <property type="term" value="F:zinc ion binding"/>
    <property type="evidence" value="ECO:0007669"/>
    <property type="project" value="UniProtKB-KW"/>
</dbReference>
<dbReference type="PROSITE" id="PS00028">
    <property type="entry name" value="ZINC_FINGER_C2H2_1"/>
    <property type="match status" value="1"/>
</dbReference>
<dbReference type="PANTHER" id="PTHR21385">
    <property type="entry name" value="ZINC FINGER PROTEIN-RELATED"/>
    <property type="match status" value="1"/>
</dbReference>
<keyword evidence="1" id="KW-0479">Metal-binding</keyword>
<sequence>MRSMLVGVVILAANAKPNLSESASQKYPAKALAFDDYLGGMGLGWVGRPASILQNNLQRLDLILFCFAIQYTTCQHSCPRDRTRLVRNILKEKVYPLYQETKTQMPEKCPFSPERDKYLIQEEHKVMEYMSKWYCNFCGKGFYTEMHLDLHFDNRHPEYTRQDASSICYADYCDIMRCDVLAGNLHPDFWEVSLCLEEDMKDLANDCEKYLSDCLPAGATKNSTEYITMKLYDGICSYLTCKKYWETPVKKYNTILSGHSLHIDIIDMFIDVHIIDLRAD</sequence>
<evidence type="ECO:0000313" key="3">
    <source>
        <dbReference type="EMBL" id="KAK3103321.1"/>
    </source>
</evidence>
<dbReference type="PANTHER" id="PTHR21385:SF0">
    <property type="entry name" value="RE51073P"/>
    <property type="match status" value="1"/>
</dbReference>
<evidence type="ECO:0000259" key="2">
    <source>
        <dbReference type="PROSITE" id="PS50157"/>
    </source>
</evidence>
<dbReference type="InterPro" id="IPR013087">
    <property type="entry name" value="Znf_C2H2_type"/>
</dbReference>
<accession>A0AA89C2A5</accession>
<dbReference type="AlphaFoldDB" id="A0AA89C2A5"/>
<protein>
    <recommendedName>
        <fullName evidence="2">C2H2-type domain-containing protein</fullName>
    </recommendedName>
</protein>
<dbReference type="PROSITE" id="PS50157">
    <property type="entry name" value="ZINC_FINGER_C2H2_2"/>
    <property type="match status" value="1"/>
</dbReference>
<feature type="domain" description="C2H2-type" evidence="2">
    <location>
        <begin position="133"/>
        <end position="156"/>
    </location>
</feature>
<keyword evidence="4" id="KW-1185">Reference proteome</keyword>
<keyword evidence="1" id="KW-0862">Zinc</keyword>
<dbReference type="Proteomes" id="UP001186944">
    <property type="component" value="Unassembled WGS sequence"/>
</dbReference>
<evidence type="ECO:0000313" key="4">
    <source>
        <dbReference type="Proteomes" id="UP001186944"/>
    </source>
</evidence>
<reference evidence="3" key="1">
    <citation type="submission" date="2019-08" db="EMBL/GenBank/DDBJ databases">
        <title>The improved chromosome-level genome for the pearl oyster Pinctada fucata martensii using PacBio sequencing and Hi-C.</title>
        <authorList>
            <person name="Zheng Z."/>
        </authorList>
    </citation>
    <scope>NUCLEOTIDE SEQUENCE</scope>
    <source>
        <strain evidence="3">ZZ-2019</strain>
        <tissue evidence="3">Adductor muscle</tissue>
    </source>
</reference>
<name>A0AA89C2A5_PINIB</name>
<keyword evidence="1" id="KW-0863">Zinc-finger</keyword>
<proteinExistence type="predicted"/>
<organism evidence="3 4">
    <name type="scientific">Pinctada imbricata</name>
    <name type="common">Atlantic pearl-oyster</name>
    <name type="synonym">Pinctada martensii</name>
    <dbReference type="NCBI Taxonomy" id="66713"/>
    <lineage>
        <taxon>Eukaryota</taxon>
        <taxon>Metazoa</taxon>
        <taxon>Spiralia</taxon>
        <taxon>Lophotrochozoa</taxon>
        <taxon>Mollusca</taxon>
        <taxon>Bivalvia</taxon>
        <taxon>Autobranchia</taxon>
        <taxon>Pteriomorphia</taxon>
        <taxon>Pterioida</taxon>
        <taxon>Pterioidea</taxon>
        <taxon>Pteriidae</taxon>
        <taxon>Pinctada</taxon>
    </lineage>
</organism>